<evidence type="ECO:0000313" key="6">
    <source>
        <dbReference type="EMBL" id="QNT77852.1"/>
    </source>
</evidence>
<dbReference type="InterPro" id="IPR006879">
    <property type="entry name" value="YdjC-like"/>
</dbReference>
<dbReference type="Proteomes" id="UP000516349">
    <property type="component" value="Chromosome"/>
</dbReference>
<evidence type="ECO:0000256" key="1">
    <source>
        <dbReference type="ARBA" id="ARBA00001946"/>
    </source>
</evidence>
<reference evidence="6 7" key="1">
    <citation type="submission" date="2020-08" db="EMBL/GenBank/DDBJ databases">
        <title>Complete genome sequence of Entomobacter blattae G55GP.</title>
        <authorList>
            <person name="Poehlein A."/>
            <person name="Guzman J."/>
            <person name="Daniel R."/>
            <person name="Vilcinskas A."/>
        </authorList>
    </citation>
    <scope>NUCLEOTIDE SEQUENCE [LARGE SCALE GENOMIC DNA]</scope>
    <source>
        <strain evidence="6 7">G55GP</strain>
    </source>
</reference>
<dbReference type="EMBL" id="CP060244">
    <property type="protein sequence ID" value="QNT77852.1"/>
    <property type="molecule type" value="Genomic_DNA"/>
</dbReference>
<dbReference type="AlphaFoldDB" id="A0A7H1NPZ2"/>
<keyword evidence="5" id="KW-0119">Carbohydrate metabolism</keyword>
<name>A0A7H1NPZ2_9PROT</name>
<keyword evidence="4" id="KW-0460">Magnesium</keyword>
<keyword evidence="3 6" id="KW-0378">Hydrolase</keyword>
<dbReference type="KEGG" id="ebla:JGUZn3_06100"/>
<dbReference type="InterPro" id="IPR017836">
    <property type="entry name" value="Hopanoid_biosynth-assoc_HpnK"/>
</dbReference>
<accession>A0A7H1NPZ2</accession>
<evidence type="ECO:0000256" key="2">
    <source>
        <dbReference type="ARBA" id="ARBA00022723"/>
    </source>
</evidence>
<keyword evidence="2" id="KW-0479">Metal-binding</keyword>
<proteinExistence type="predicted"/>
<evidence type="ECO:0000256" key="4">
    <source>
        <dbReference type="ARBA" id="ARBA00022842"/>
    </source>
</evidence>
<dbReference type="Pfam" id="PF04794">
    <property type="entry name" value="YdjC"/>
    <property type="match status" value="1"/>
</dbReference>
<dbReference type="EC" id="3.5.1.-" evidence="6"/>
<dbReference type="PANTHER" id="PTHR31609:SF1">
    <property type="entry name" value="CARBOHYDRATE DEACETYLASE"/>
    <property type="match status" value="1"/>
</dbReference>
<evidence type="ECO:0000256" key="5">
    <source>
        <dbReference type="ARBA" id="ARBA00023277"/>
    </source>
</evidence>
<dbReference type="Gene3D" id="3.20.20.370">
    <property type="entry name" value="Glycoside hydrolase/deacetylase"/>
    <property type="match status" value="1"/>
</dbReference>
<dbReference type="SUPFAM" id="SSF88713">
    <property type="entry name" value="Glycoside hydrolase/deacetylase"/>
    <property type="match status" value="1"/>
</dbReference>
<dbReference type="InterPro" id="IPR011330">
    <property type="entry name" value="Glyco_hydro/deAcase_b/a-brl"/>
</dbReference>
<dbReference type="GO" id="GO:0016787">
    <property type="term" value="F:hydrolase activity"/>
    <property type="evidence" value="ECO:0007669"/>
    <property type="project" value="UniProtKB-KW"/>
</dbReference>
<gene>
    <name evidence="6" type="primary">chbG</name>
    <name evidence="6" type="ORF">JGUZn3_06100</name>
</gene>
<evidence type="ECO:0000313" key="7">
    <source>
        <dbReference type="Proteomes" id="UP000516349"/>
    </source>
</evidence>
<dbReference type="RefSeq" id="WP_203414257.1">
    <property type="nucleotide sequence ID" value="NZ_CP060244.1"/>
</dbReference>
<keyword evidence="7" id="KW-1185">Reference proteome</keyword>
<sequence>MKQAIFTADDFGMSVEINEAVEQAHREGILSTASLMVAGSAVEDAIKRAKKMPSLKVGLHLVTIEGPATLPPEEIPHLVNSDGVFSSEQFKLGINYFFKPAIRSALQAEIIAQFKAYAATGLPLDHANAHKHMHLHPTVGQILIETGKSYGLKAVRVPYEPSRPNYSCKKPSLADNCLQYWTKILRFQIKKAGMHTSDWCFGLAATGQMTTATITTLLDNLPEGLSEIYFHPATAKNAYLTAVMPDYRHHEELEALCSKEIKELLIRKKITPTTWSNLSEKVAH</sequence>
<dbReference type="CDD" id="cd10804">
    <property type="entry name" value="YdjC_HpnK_like"/>
    <property type="match status" value="1"/>
</dbReference>
<organism evidence="6 7">
    <name type="scientific">Entomobacter blattae</name>
    <dbReference type="NCBI Taxonomy" id="2762277"/>
    <lineage>
        <taxon>Bacteria</taxon>
        <taxon>Pseudomonadati</taxon>
        <taxon>Pseudomonadota</taxon>
        <taxon>Alphaproteobacteria</taxon>
        <taxon>Acetobacterales</taxon>
        <taxon>Acetobacteraceae</taxon>
        <taxon>Entomobacter</taxon>
    </lineage>
</organism>
<dbReference type="NCBIfam" id="TIGR03473">
    <property type="entry name" value="HpnK"/>
    <property type="match status" value="1"/>
</dbReference>
<dbReference type="GO" id="GO:0005975">
    <property type="term" value="P:carbohydrate metabolic process"/>
    <property type="evidence" value="ECO:0007669"/>
    <property type="project" value="InterPro"/>
</dbReference>
<protein>
    <submittedName>
        <fullName evidence="6">Chitooligosaccharide deacetylase</fullName>
        <ecNumber evidence="6">3.5.1.-</ecNumber>
    </submittedName>
</protein>
<dbReference type="GO" id="GO:0046872">
    <property type="term" value="F:metal ion binding"/>
    <property type="evidence" value="ECO:0007669"/>
    <property type="project" value="UniProtKB-KW"/>
</dbReference>
<comment type="cofactor">
    <cofactor evidence="1">
        <name>Mg(2+)</name>
        <dbReference type="ChEBI" id="CHEBI:18420"/>
    </cofactor>
</comment>
<dbReference type="PANTHER" id="PTHR31609">
    <property type="entry name" value="YDJC DEACETYLASE FAMILY MEMBER"/>
    <property type="match status" value="1"/>
</dbReference>
<dbReference type="GO" id="GO:0019213">
    <property type="term" value="F:deacetylase activity"/>
    <property type="evidence" value="ECO:0007669"/>
    <property type="project" value="TreeGrafter"/>
</dbReference>
<evidence type="ECO:0000256" key="3">
    <source>
        <dbReference type="ARBA" id="ARBA00022801"/>
    </source>
</evidence>